<feature type="domain" description="TniQ" evidence="1">
    <location>
        <begin position="7"/>
        <end position="138"/>
    </location>
</feature>
<keyword evidence="3" id="KW-1185">Reference proteome</keyword>
<evidence type="ECO:0000259" key="1">
    <source>
        <dbReference type="Pfam" id="PF06527"/>
    </source>
</evidence>
<dbReference type="EMBL" id="JALPRY010000024">
    <property type="protein sequence ID" value="MCK8782238.1"/>
    <property type="molecule type" value="Genomic_DNA"/>
</dbReference>
<dbReference type="InterPro" id="IPR009492">
    <property type="entry name" value="TniQ"/>
</dbReference>
<evidence type="ECO:0000313" key="2">
    <source>
        <dbReference type="EMBL" id="MCK8782238.1"/>
    </source>
</evidence>
<reference evidence="2 3" key="1">
    <citation type="submission" date="2022-04" db="EMBL/GenBank/DDBJ databases">
        <title>Rhizobium coralii sp. nov., isolated from coral Turbinaria peltata.</title>
        <authorList>
            <person name="Sun H."/>
        </authorList>
    </citation>
    <scope>NUCLEOTIDE SEQUENCE [LARGE SCALE GENOMIC DNA]</scope>
    <source>
        <strain evidence="2 3">NTR19</strain>
    </source>
</reference>
<evidence type="ECO:0000313" key="3">
    <source>
        <dbReference type="Proteomes" id="UP001202827"/>
    </source>
</evidence>
<accession>A0ABT0IWJ0</accession>
<proteinExistence type="predicted"/>
<protein>
    <submittedName>
        <fullName evidence="2">TniQ family protein</fullName>
    </submittedName>
</protein>
<dbReference type="RefSeq" id="WP_248684553.1">
    <property type="nucleotide sequence ID" value="NZ_JALPRY010000024.1"/>
</dbReference>
<comment type="caution">
    <text evidence="2">The sequence shown here is derived from an EMBL/GenBank/DDBJ whole genome shotgun (WGS) entry which is preliminary data.</text>
</comment>
<dbReference type="Pfam" id="PF06527">
    <property type="entry name" value="TniQ"/>
    <property type="match status" value="1"/>
</dbReference>
<dbReference type="Proteomes" id="UP001202827">
    <property type="component" value="Unassembled WGS sequence"/>
</dbReference>
<name>A0ABT0IWJ0_9HYPH</name>
<gene>
    <name evidence="2" type="ORF">M0654_19855</name>
</gene>
<organism evidence="2 3">
    <name type="scientific">Neorhizobium turbinariae</name>
    <dbReference type="NCBI Taxonomy" id="2937795"/>
    <lineage>
        <taxon>Bacteria</taxon>
        <taxon>Pseudomonadati</taxon>
        <taxon>Pseudomonadota</taxon>
        <taxon>Alphaproteobacteria</taxon>
        <taxon>Hyphomicrobiales</taxon>
        <taxon>Rhizobiaceae</taxon>
        <taxon>Rhizobium/Agrobacterium group</taxon>
        <taxon>Neorhizobium</taxon>
    </lineage>
</organism>
<sequence>MSKLSRVPVMHPLEPLQTYVSRLAAANGASSAAQFGRHMNFNVRRRVESSAALKRISQITGFDEATLGGHYLSYDGRSFVKFAEIRMLGRNVHWTSPRFCPRCIESDLRTGVGDWELRPHIRISWLANHNEVCAEHATPIFTSSVA</sequence>